<dbReference type="InterPro" id="IPR007848">
    <property type="entry name" value="Small_mtfrase_dom"/>
</dbReference>
<comment type="caution">
    <text evidence="4">The sequence shown here is derived from an EMBL/GenBank/DDBJ whole genome shotgun (WGS) entry which is preliminary data.</text>
</comment>
<dbReference type="EMBL" id="JAFEMC010000003">
    <property type="protein sequence ID" value="MBM6577220.1"/>
    <property type="molecule type" value="Genomic_DNA"/>
</dbReference>
<proteinExistence type="predicted"/>
<evidence type="ECO:0000256" key="1">
    <source>
        <dbReference type="ARBA" id="ARBA00022603"/>
    </source>
</evidence>
<gene>
    <name evidence="4" type="ORF">ILT43_12630</name>
</gene>
<organism evidence="4 5">
    <name type="scientific">Sphingomonas longa</name>
    <dbReference type="NCBI Taxonomy" id="2778730"/>
    <lineage>
        <taxon>Bacteria</taxon>
        <taxon>Pseudomonadati</taxon>
        <taxon>Pseudomonadota</taxon>
        <taxon>Alphaproteobacteria</taxon>
        <taxon>Sphingomonadales</taxon>
        <taxon>Sphingomonadaceae</taxon>
        <taxon>Sphingomonas</taxon>
    </lineage>
</organism>
<evidence type="ECO:0000256" key="2">
    <source>
        <dbReference type="ARBA" id="ARBA00022691"/>
    </source>
</evidence>
<evidence type="ECO:0000259" key="3">
    <source>
        <dbReference type="Pfam" id="PF05175"/>
    </source>
</evidence>
<dbReference type="SUPFAM" id="SSF53335">
    <property type="entry name" value="S-adenosyl-L-methionine-dependent methyltransferases"/>
    <property type="match status" value="1"/>
</dbReference>
<sequence>MLTLVKPTDELVEAADRDGWFSPERRAALLAVLRLLAARGYTFVTATPATHARVVKRPTRRVASNLRDVLGWSLPFERDLLDTEMFDALDAAGMLAEVENGRLAALLRVSAVEGTLFLHSAYPTTDHDSVFLGPDSYRFAQWIAARLLPSAHRILDYGAGAGVGGIVAARETREPHLTLADINPKALFLASINAEFAGIDHGTVHAQQPRDVPGHYDLIVTHPPFMIDGGQRAYRDGGDLYGARLSLEWVLQAIDLLAPGGRLILHTGVSIVGGRDVLLDALRERLPATGLGMEYRELDPDIFSEDLDQLGYVDVERIAAVGLVIRRMDEPE</sequence>
<name>A0ABS2D8H5_9SPHN</name>
<dbReference type="InterPro" id="IPR029063">
    <property type="entry name" value="SAM-dependent_MTases_sf"/>
</dbReference>
<reference evidence="4 5" key="1">
    <citation type="submission" date="2020-12" db="EMBL/GenBank/DDBJ databases">
        <title>Sphingomonas sp.</title>
        <authorList>
            <person name="Kim M.K."/>
        </authorList>
    </citation>
    <scope>NUCLEOTIDE SEQUENCE [LARGE SCALE GENOMIC DNA]</scope>
    <source>
        <strain evidence="4 5">BT552</strain>
    </source>
</reference>
<evidence type="ECO:0000313" key="5">
    <source>
        <dbReference type="Proteomes" id="UP000763641"/>
    </source>
</evidence>
<feature type="domain" description="Methyltransferase small" evidence="3">
    <location>
        <begin position="150"/>
        <end position="230"/>
    </location>
</feature>
<keyword evidence="5" id="KW-1185">Reference proteome</keyword>
<protein>
    <submittedName>
        <fullName evidence="4">Methyltransferase</fullName>
    </submittedName>
</protein>
<keyword evidence="1 4" id="KW-0489">Methyltransferase</keyword>
<keyword evidence="1 4" id="KW-0808">Transferase</keyword>
<accession>A0ABS2D8H5</accession>
<dbReference type="Gene3D" id="3.40.50.150">
    <property type="entry name" value="Vaccinia Virus protein VP39"/>
    <property type="match status" value="1"/>
</dbReference>
<dbReference type="Pfam" id="PF05175">
    <property type="entry name" value="MTS"/>
    <property type="match status" value="1"/>
</dbReference>
<dbReference type="Proteomes" id="UP000763641">
    <property type="component" value="Unassembled WGS sequence"/>
</dbReference>
<dbReference type="GO" id="GO:0008168">
    <property type="term" value="F:methyltransferase activity"/>
    <property type="evidence" value="ECO:0007669"/>
    <property type="project" value="UniProtKB-KW"/>
</dbReference>
<keyword evidence="2" id="KW-0949">S-adenosyl-L-methionine</keyword>
<evidence type="ECO:0000313" key="4">
    <source>
        <dbReference type="EMBL" id="MBM6577220.1"/>
    </source>
</evidence>
<dbReference type="RefSeq" id="WP_204199315.1">
    <property type="nucleotide sequence ID" value="NZ_JAFEMC010000003.1"/>
</dbReference>
<dbReference type="GO" id="GO:0032259">
    <property type="term" value="P:methylation"/>
    <property type="evidence" value="ECO:0007669"/>
    <property type="project" value="UniProtKB-KW"/>
</dbReference>